<protein>
    <submittedName>
        <fullName evidence="1">Uncharacterized protein</fullName>
    </submittedName>
</protein>
<evidence type="ECO:0000313" key="1">
    <source>
        <dbReference type="EMBL" id="UQC81619.1"/>
    </source>
</evidence>
<dbReference type="AlphaFoldDB" id="A0A9Q8SQC1"/>
<gene>
    <name evidence="1" type="ORF">CLUP02_07105</name>
</gene>
<sequence length="45" mass="4941">MAVALACHCYLKVWAVRWDKYPGEFLAMPSEGVKDPTSQSGDPAN</sequence>
<dbReference type="RefSeq" id="XP_049143244.1">
    <property type="nucleotide sequence ID" value="XM_049286101.1"/>
</dbReference>
<reference evidence="1" key="1">
    <citation type="journal article" date="2021" name="Mol. Plant Microbe Interact.">
        <title>Complete Genome Sequence of the Plant-Pathogenic Fungus Colletotrichum lupini.</title>
        <authorList>
            <person name="Baroncelli R."/>
            <person name="Pensec F."/>
            <person name="Da Lio D."/>
            <person name="Boufleur T."/>
            <person name="Vicente I."/>
            <person name="Sarrocco S."/>
            <person name="Picot A."/>
            <person name="Baraldi E."/>
            <person name="Sukno S."/>
            <person name="Thon M."/>
            <person name="Le Floch G."/>
        </authorList>
    </citation>
    <scope>NUCLEOTIDE SEQUENCE</scope>
    <source>
        <strain evidence="1">IMI 504893</strain>
    </source>
</reference>
<dbReference type="EMBL" id="CP019476">
    <property type="protein sequence ID" value="UQC81619.1"/>
    <property type="molecule type" value="Genomic_DNA"/>
</dbReference>
<proteinExistence type="predicted"/>
<name>A0A9Q8SQC1_9PEZI</name>
<keyword evidence="2" id="KW-1185">Reference proteome</keyword>
<accession>A0A9Q8SQC1</accession>
<dbReference type="Proteomes" id="UP000830671">
    <property type="component" value="Chromosome 4"/>
</dbReference>
<dbReference type="GeneID" id="73341111"/>
<organism evidence="1 2">
    <name type="scientific">Colletotrichum lupini</name>
    <dbReference type="NCBI Taxonomy" id="145971"/>
    <lineage>
        <taxon>Eukaryota</taxon>
        <taxon>Fungi</taxon>
        <taxon>Dikarya</taxon>
        <taxon>Ascomycota</taxon>
        <taxon>Pezizomycotina</taxon>
        <taxon>Sordariomycetes</taxon>
        <taxon>Hypocreomycetidae</taxon>
        <taxon>Glomerellales</taxon>
        <taxon>Glomerellaceae</taxon>
        <taxon>Colletotrichum</taxon>
        <taxon>Colletotrichum acutatum species complex</taxon>
    </lineage>
</organism>
<dbReference type="KEGG" id="clup:CLUP02_07105"/>
<evidence type="ECO:0000313" key="2">
    <source>
        <dbReference type="Proteomes" id="UP000830671"/>
    </source>
</evidence>